<accession>A0A075JX57</accession>
<dbReference type="Pfam" id="PF14534">
    <property type="entry name" value="DUF4440"/>
    <property type="match status" value="1"/>
</dbReference>
<feature type="chain" id="PRO_5001707419" description="DUF4440 domain-containing protein" evidence="1">
    <location>
        <begin position="22"/>
        <end position="167"/>
    </location>
</feature>
<gene>
    <name evidence="3" type="ORF">HY57_02050</name>
</gene>
<name>A0A075JX57_9GAMM</name>
<evidence type="ECO:0000313" key="4">
    <source>
        <dbReference type="Proteomes" id="UP000027987"/>
    </source>
</evidence>
<dbReference type="InterPro" id="IPR027843">
    <property type="entry name" value="DUF4440"/>
</dbReference>
<feature type="domain" description="DUF4440" evidence="2">
    <location>
        <begin position="44"/>
        <end position="154"/>
    </location>
</feature>
<dbReference type="AlphaFoldDB" id="A0A075JX57"/>
<dbReference type="RefSeq" id="WP_019464421.1">
    <property type="nucleotide sequence ID" value="NZ_ALOY01000124.1"/>
</dbReference>
<keyword evidence="4" id="KW-1185">Reference proteome</keyword>
<protein>
    <recommendedName>
        <fullName evidence="2">DUF4440 domain-containing protein</fullName>
    </recommendedName>
</protein>
<dbReference type="EMBL" id="CP008884">
    <property type="protein sequence ID" value="AIF46120.1"/>
    <property type="molecule type" value="Genomic_DNA"/>
</dbReference>
<dbReference type="Proteomes" id="UP000027987">
    <property type="component" value="Chromosome"/>
</dbReference>
<feature type="signal peptide" evidence="1">
    <location>
        <begin position="1"/>
        <end position="21"/>
    </location>
</feature>
<dbReference type="SUPFAM" id="SSF54427">
    <property type="entry name" value="NTF2-like"/>
    <property type="match status" value="1"/>
</dbReference>
<reference evidence="3 4" key="1">
    <citation type="submission" date="2014-07" db="EMBL/GenBank/DDBJ databases">
        <title>Complete Genome Sequence of Dyella japonica Strain A8 Isolated from Malaysian Tropical Soil.</title>
        <authorList>
            <person name="Hui R.K.H."/>
            <person name="Chen J.-W."/>
            <person name="Chan K.-G."/>
            <person name="Leung F.C.C."/>
        </authorList>
    </citation>
    <scope>NUCLEOTIDE SEQUENCE [LARGE SCALE GENOMIC DNA]</scope>
    <source>
        <strain evidence="3 4">A8</strain>
    </source>
</reference>
<dbReference type="HOGENOM" id="CLU_111151_1_0_6"/>
<dbReference type="OrthoDB" id="119951at2"/>
<dbReference type="KEGG" id="dja:HY57_02050"/>
<dbReference type="Gene3D" id="3.10.450.50">
    <property type="match status" value="1"/>
</dbReference>
<evidence type="ECO:0000313" key="3">
    <source>
        <dbReference type="EMBL" id="AIF46120.1"/>
    </source>
</evidence>
<dbReference type="PATRIC" id="fig|1217721.7.peg.434"/>
<dbReference type="STRING" id="1217721.HY57_02050"/>
<keyword evidence="1" id="KW-0732">Signal</keyword>
<evidence type="ECO:0000256" key="1">
    <source>
        <dbReference type="SAM" id="SignalP"/>
    </source>
</evidence>
<sequence length="167" mass="18482">MKGTLYGAFVALALAAQCLQAQPSGQAAQDGSTNQDALYRTVSDLDSEFFGAFNSCDAPGQLERHASFLDPSVEFYHDNGGVSWTRQDYVEKTRKNVCGNFRRKLTPGSLEVYPIKGFGAIEEGDQTFCDIKSKKCFGEAKFLIVWHQTPGGWRATRVFSYGHHAIK</sequence>
<proteinExistence type="predicted"/>
<evidence type="ECO:0000259" key="2">
    <source>
        <dbReference type="Pfam" id="PF14534"/>
    </source>
</evidence>
<organism evidence="3 4">
    <name type="scientific">Dyella japonica A8</name>
    <dbReference type="NCBI Taxonomy" id="1217721"/>
    <lineage>
        <taxon>Bacteria</taxon>
        <taxon>Pseudomonadati</taxon>
        <taxon>Pseudomonadota</taxon>
        <taxon>Gammaproteobacteria</taxon>
        <taxon>Lysobacterales</taxon>
        <taxon>Rhodanobacteraceae</taxon>
        <taxon>Dyella</taxon>
    </lineage>
</organism>
<dbReference type="InterPro" id="IPR032710">
    <property type="entry name" value="NTF2-like_dom_sf"/>
</dbReference>